<sequence>MSTAGLNRLGLKRKDEAWLHEALSSPTTRFVPLCNGKVCVAGPPASTVLLETGTWEDVWLLGEAEGTTYVAVEIDEDTWAELPVPEGARLASLREVATLLPPLESNMLALAAGLSAWHRTNQFCGTCGAPTRPEAAGHVRRCTGCAKEHFPRTDPAIIVLVTDGDRCLLARGPQWPVRFASALAGFVEPGESLEDAVAREVFEEVGIVVDEVEYQSSQPWPFPASVMLAFRATAATTEITMDPTEIADAQWYSREDVADGIVNLPGSVSIARRLIDDWIAEGS</sequence>
<evidence type="ECO:0000256" key="3">
    <source>
        <dbReference type="ARBA" id="ARBA00009595"/>
    </source>
</evidence>
<evidence type="ECO:0000256" key="4">
    <source>
        <dbReference type="ARBA" id="ARBA00012381"/>
    </source>
</evidence>
<dbReference type="InterPro" id="IPR050241">
    <property type="entry name" value="NAD-cap_RNA_hydrolase_NudC"/>
</dbReference>
<dbReference type="InterPro" id="IPR020084">
    <property type="entry name" value="NUDIX_hydrolase_CS"/>
</dbReference>
<evidence type="ECO:0000256" key="8">
    <source>
        <dbReference type="ARBA" id="ARBA00023027"/>
    </source>
</evidence>
<evidence type="ECO:0000256" key="6">
    <source>
        <dbReference type="ARBA" id="ARBA00022801"/>
    </source>
</evidence>
<evidence type="ECO:0000256" key="1">
    <source>
        <dbReference type="ARBA" id="ARBA00001946"/>
    </source>
</evidence>
<comment type="cofactor">
    <cofactor evidence="2">
        <name>Zn(2+)</name>
        <dbReference type="ChEBI" id="CHEBI:29105"/>
    </cofactor>
</comment>
<evidence type="ECO:0000256" key="7">
    <source>
        <dbReference type="ARBA" id="ARBA00022842"/>
    </source>
</evidence>
<evidence type="ECO:0000256" key="9">
    <source>
        <dbReference type="ARBA" id="ARBA00023679"/>
    </source>
</evidence>
<dbReference type="Pfam" id="PF09296">
    <property type="entry name" value="NUDIX-like"/>
    <property type="match status" value="1"/>
</dbReference>
<evidence type="ECO:0000256" key="2">
    <source>
        <dbReference type="ARBA" id="ARBA00001947"/>
    </source>
</evidence>
<gene>
    <name evidence="11" type="ORF">AVDCRST_MAG50-865</name>
</gene>
<name>A0A6J4HLC6_9ACTN</name>
<comment type="catalytic activity">
    <reaction evidence="9">
        <text>a 5'-end NAD(+)-phospho-ribonucleoside in mRNA + H2O = a 5'-end phospho-adenosine-phospho-ribonucleoside in mRNA + beta-nicotinamide D-ribonucleotide + 2 H(+)</text>
        <dbReference type="Rhea" id="RHEA:60876"/>
        <dbReference type="Rhea" id="RHEA-COMP:15698"/>
        <dbReference type="Rhea" id="RHEA-COMP:15719"/>
        <dbReference type="ChEBI" id="CHEBI:14649"/>
        <dbReference type="ChEBI" id="CHEBI:15377"/>
        <dbReference type="ChEBI" id="CHEBI:15378"/>
        <dbReference type="ChEBI" id="CHEBI:144029"/>
        <dbReference type="ChEBI" id="CHEBI:144051"/>
    </reaction>
    <physiologicalReaction direction="left-to-right" evidence="9">
        <dbReference type="Rhea" id="RHEA:60877"/>
    </physiologicalReaction>
</comment>
<dbReference type="InterPro" id="IPR015797">
    <property type="entry name" value="NUDIX_hydrolase-like_dom_sf"/>
</dbReference>
<keyword evidence="7" id="KW-0460">Magnesium</keyword>
<keyword evidence="8" id="KW-0520">NAD</keyword>
<evidence type="ECO:0000256" key="5">
    <source>
        <dbReference type="ARBA" id="ARBA00022723"/>
    </source>
</evidence>
<evidence type="ECO:0000313" key="11">
    <source>
        <dbReference type="EMBL" id="CAA9226682.1"/>
    </source>
</evidence>
<organism evidence="11">
    <name type="scientific">uncultured Acidimicrobiales bacterium</name>
    <dbReference type="NCBI Taxonomy" id="310071"/>
    <lineage>
        <taxon>Bacteria</taxon>
        <taxon>Bacillati</taxon>
        <taxon>Actinomycetota</taxon>
        <taxon>Acidimicrobiia</taxon>
        <taxon>Acidimicrobiales</taxon>
        <taxon>environmental samples</taxon>
    </lineage>
</organism>
<dbReference type="EMBL" id="CADCTF010000050">
    <property type="protein sequence ID" value="CAA9226682.1"/>
    <property type="molecule type" value="Genomic_DNA"/>
</dbReference>
<dbReference type="EC" id="3.6.1.22" evidence="4"/>
<dbReference type="Gene3D" id="3.90.79.20">
    <property type="match status" value="1"/>
</dbReference>
<dbReference type="PROSITE" id="PS00893">
    <property type="entry name" value="NUDIX_BOX"/>
    <property type="match status" value="1"/>
</dbReference>
<dbReference type="InterPro" id="IPR015375">
    <property type="entry name" value="NADH_PPase-like_N"/>
</dbReference>
<dbReference type="InterPro" id="IPR015376">
    <property type="entry name" value="Znr_NADH_PPase"/>
</dbReference>
<dbReference type="Pfam" id="PF00293">
    <property type="entry name" value="NUDIX"/>
    <property type="match status" value="1"/>
</dbReference>
<keyword evidence="6 11" id="KW-0378">Hydrolase</keyword>
<dbReference type="PANTHER" id="PTHR42904:SF6">
    <property type="entry name" value="NAD-CAPPED RNA HYDROLASE NUDT12"/>
    <property type="match status" value="1"/>
</dbReference>
<dbReference type="Gene3D" id="3.90.79.10">
    <property type="entry name" value="Nucleoside Triphosphate Pyrophosphohydrolase"/>
    <property type="match status" value="1"/>
</dbReference>
<dbReference type="AlphaFoldDB" id="A0A6J4HLC6"/>
<reference evidence="11" key="1">
    <citation type="submission" date="2020-02" db="EMBL/GenBank/DDBJ databases">
        <authorList>
            <person name="Meier V. D."/>
        </authorList>
    </citation>
    <scope>NUCLEOTIDE SEQUENCE</scope>
    <source>
        <strain evidence="11">AVDCRST_MAG50</strain>
    </source>
</reference>
<dbReference type="GO" id="GO:0006742">
    <property type="term" value="P:NADP+ catabolic process"/>
    <property type="evidence" value="ECO:0007669"/>
    <property type="project" value="TreeGrafter"/>
</dbReference>
<dbReference type="GO" id="GO:0005829">
    <property type="term" value="C:cytosol"/>
    <property type="evidence" value="ECO:0007669"/>
    <property type="project" value="TreeGrafter"/>
</dbReference>
<comment type="similarity">
    <text evidence="3">Belongs to the Nudix hydrolase family. NudC subfamily.</text>
</comment>
<dbReference type="GO" id="GO:0035529">
    <property type="term" value="F:NADH pyrophosphatase activity"/>
    <property type="evidence" value="ECO:0007669"/>
    <property type="project" value="TreeGrafter"/>
</dbReference>
<feature type="domain" description="Nudix hydrolase" evidence="10">
    <location>
        <begin position="151"/>
        <end position="274"/>
    </location>
</feature>
<dbReference type="GO" id="GO:0046872">
    <property type="term" value="F:metal ion binding"/>
    <property type="evidence" value="ECO:0007669"/>
    <property type="project" value="UniProtKB-KW"/>
</dbReference>
<proteinExistence type="inferred from homology"/>
<dbReference type="Pfam" id="PF09297">
    <property type="entry name" value="Zn_ribbon_NUD"/>
    <property type="match status" value="1"/>
</dbReference>
<dbReference type="PROSITE" id="PS51462">
    <property type="entry name" value="NUDIX"/>
    <property type="match status" value="1"/>
</dbReference>
<protein>
    <recommendedName>
        <fullName evidence="4">NAD(+) diphosphatase</fullName>
        <ecNumber evidence="4">3.6.1.22</ecNumber>
    </recommendedName>
</protein>
<dbReference type="InterPro" id="IPR000086">
    <property type="entry name" value="NUDIX_hydrolase_dom"/>
</dbReference>
<dbReference type="PANTHER" id="PTHR42904">
    <property type="entry name" value="NUDIX HYDROLASE, NUDC SUBFAMILY"/>
    <property type="match status" value="1"/>
</dbReference>
<dbReference type="CDD" id="cd03429">
    <property type="entry name" value="NUDIX_NADH_pyrophosphatase_Nudt13"/>
    <property type="match status" value="1"/>
</dbReference>
<dbReference type="SUPFAM" id="SSF55811">
    <property type="entry name" value="Nudix"/>
    <property type="match status" value="1"/>
</dbReference>
<evidence type="ECO:0000259" key="10">
    <source>
        <dbReference type="PROSITE" id="PS51462"/>
    </source>
</evidence>
<accession>A0A6J4HLC6</accession>
<comment type="cofactor">
    <cofactor evidence="1">
        <name>Mg(2+)</name>
        <dbReference type="ChEBI" id="CHEBI:18420"/>
    </cofactor>
</comment>
<dbReference type="GO" id="GO:0019677">
    <property type="term" value="P:NAD+ catabolic process"/>
    <property type="evidence" value="ECO:0007669"/>
    <property type="project" value="TreeGrafter"/>
</dbReference>
<keyword evidence="5" id="KW-0479">Metal-binding</keyword>
<dbReference type="NCBIfam" id="NF001299">
    <property type="entry name" value="PRK00241.1"/>
    <property type="match status" value="1"/>
</dbReference>
<dbReference type="InterPro" id="IPR049734">
    <property type="entry name" value="NudC-like_C"/>
</dbReference>